<dbReference type="InterPro" id="IPR006563">
    <property type="entry name" value="POX_dom"/>
</dbReference>
<dbReference type="Pfam" id="PF07526">
    <property type="entry name" value="POX"/>
    <property type="match status" value="1"/>
</dbReference>
<dbReference type="SMART" id="SM00574">
    <property type="entry name" value="POX"/>
    <property type="match status" value="1"/>
</dbReference>
<protein>
    <submittedName>
        <fullName evidence="2">POX domain</fullName>
    </submittedName>
</protein>
<reference evidence="2 3" key="1">
    <citation type="submission" date="2023-12" db="EMBL/GenBank/DDBJ databases">
        <title>A high-quality genome assembly for Dillenia turbinata (Dilleniales).</title>
        <authorList>
            <person name="Chanderbali A."/>
        </authorList>
    </citation>
    <scope>NUCLEOTIDE SEQUENCE [LARGE SCALE GENOMIC DNA]</scope>
    <source>
        <strain evidence="2">LSX21</strain>
        <tissue evidence="2">Leaf</tissue>
    </source>
</reference>
<name>A0AAN8VPN2_9MAGN</name>
<dbReference type="EMBL" id="JBAMMX010000006">
    <property type="protein sequence ID" value="KAK6938873.1"/>
    <property type="molecule type" value="Genomic_DNA"/>
</dbReference>
<sequence>MRDGAIACDADERLQMEEVKDCVELQSTYYGDGHAVVKSETSSSPSCLTRVKKYILIYLNFHPKYIKASQELLNEAVDVQKVLEYPRLDRHQKVPGYGQDSPGPRQIGVVNGPFAGFEWAADNSSTGLSPAEQHELQNKMAKLLSMLDEIDSRYKDYCQHM</sequence>
<organism evidence="2 3">
    <name type="scientific">Dillenia turbinata</name>
    <dbReference type="NCBI Taxonomy" id="194707"/>
    <lineage>
        <taxon>Eukaryota</taxon>
        <taxon>Viridiplantae</taxon>
        <taxon>Streptophyta</taxon>
        <taxon>Embryophyta</taxon>
        <taxon>Tracheophyta</taxon>
        <taxon>Spermatophyta</taxon>
        <taxon>Magnoliopsida</taxon>
        <taxon>eudicotyledons</taxon>
        <taxon>Gunneridae</taxon>
        <taxon>Pentapetalae</taxon>
        <taxon>Dilleniales</taxon>
        <taxon>Dilleniaceae</taxon>
        <taxon>Dillenia</taxon>
    </lineage>
</organism>
<dbReference type="AlphaFoldDB" id="A0AAN8VPN2"/>
<comment type="caution">
    <text evidence="2">The sequence shown here is derived from an EMBL/GenBank/DDBJ whole genome shotgun (WGS) entry which is preliminary data.</text>
</comment>
<feature type="domain" description="POX" evidence="1">
    <location>
        <begin position="54"/>
        <end position="161"/>
    </location>
</feature>
<evidence type="ECO:0000313" key="3">
    <source>
        <dbReference type="Proteomes" id="UP001370490"/>
    </source>
</evidence>
<dbReference type="Proteomes" id="UP001370490">
    <property type="component" value="Unassembled WGS sequence"/>
</dbReference>
<proteinExistence type="predicted"/>
<accession>A0AAN8VPN2</accession>
<gene>
    <name evidence="2" type="ORF">RJ641_032381</name>
</gene>
<evidence type="ECO:0000259" key="1">
    <source>
        <dbReference type="SMART" id="SM00574"/>
    </source>
</evidence>
<keyword evidence="3" id="KW-1185">Reference proteome</keyword>
<evidence type="ECO:0000313" key="2">
    <source>
        <dbReference type="EMBL" id="KAK6938873.1"/>
    </source>
</evidence>